<dbReference type="SFLD" id="SFLDS00003">
    <property type="entry name" value="Haloacid_Dehalogenase"/>
    <property type="match status" value="1"/>
</dbReference>
<gene>
    <name evidence="2" type="ORF">ABH15_08485</name>
</gene>
<organism evidence="2 3">
    <name type="scientific">Methanoculleus taiwanensis</name>
    <dbReference type="NCBI Taxonomy" id="1550565"/>
    <lineage>
        <taxon>Archaea</taxon>
        <taxon>Methanobacteriati</taxon>
        <taxon>Methanobacteriota</taxon>
        <taxon>Stenosarchaea group</taxon>
        <taxon>Methanomicrobia</taxon>
        <taxon>Methanomicrobiales</taxon>
        <taxon>Methanomicrobiaceae</taxon>
        <taxon>Methanoculleus</taxon>
    </lineage>
</organism>
<dbReference type="PANTHER" id="PTHR43434">
    <property type="entry name" value="PHOSPHOGLYCOLATE PHOSPHATASE"/>
    <property type="match status" value="1"/>
</dbReference>
<name>A0A498H0L8_9EURY</name>
<comment type="caution">
    <text evidence="2">The sequence shown here is derived from an EMBL/GenBank/DDBJ whole genome shotgun (WGS) entry which is preliminary data.</text>
</comment>
<comment type="similarity">
    <text evidence="1">Belongs to the HAD-like hydrolase superfamily.</text>
</comment>
<dbReference type="InterPro" id="IPR041492">
    <property type="entry name" value="HAD_2"/>
</dbReference>
<dbReference type="GO" id="GO:0008967">
    <property type="term" value="F:phosphoglycolate phosphatase activity"/>
    <property type="evidence" value="ECO:0007669"/>
    <property type="project" value="TreeGrafter"/>
</dbReference>
<dbReference type="InterPro" id="IPR050155">
    <property type="entry name" value="HAD-like_hydrolase_sf"/>
</dbReference>
<keyword evidence="3" id="KW-1185">Reference proteome</keyword>
<evidence type="ECO:0000313" key="2">
    <source>
        <dbReference type="EMBL" id="RXE56183.1"/>
    </source>
</evidence>
<dbReference type="SUPFAM" id="SSF56784">
    <property type="entry name" value="HAD-like"/>
    <property type="match status" value="1"/>
</dbReference>
<dbReference type="NCBIfam" id="TIGR01549">
    <property type="entry name" value="HAD-SF-IA-v1"/>
    <property type="match status" value="1"/>
</dbReference>
<dbReference type="InterPro" id="IPR036412">
    <property type="entry name" value="HAD-like_sf"/>
</dbReference>
<dbReference type="OrthoDB" id="27736at2157"/>
<dbReference type="Gene3D" id="3.40.50.1000">
    <property type="entry name" value="HAD superfamily/HAD-like"/>
    <property type="match status" value="1"/>
</dbReference>
<dbReference type="PRINTS" id="PR00413">
    <property type="entry name" value="HADHALOGNASE"/>
</dbReference>
<reference evidence="2 3" key="1">
    <citation type="journal article" date="2015" name="Int. J. Syst. Evol. Microbiol.">
        <title>Methanoculleus taiwanensis sp. nov., a methanogen isolated from deep marine sediment at the deformation front area near Taiwan.</title>
        <authorList>
            <person name="Weng C.Y."/>
            <person name="Chen S.C."/>
            <person name="Lai M.C."/>
            <person name="Wu S.Y."/>
            <person name="Lin S."/>
            <person name="Yang T.F."/>
            <person name="Chen P.C."/>
        </authorList>
    </citation>
    <scope>NUCLEOTIDE SEQUENCE [LARGE SCALE GENOMIC DNA]</scope>
    <source>
        <strain evidence="2 3">CYW4</strain>
    </source>
</reference>
<accession>A0A498H0L8</accession>
<dbReference type="EMBL" id="LHQS01000002">
    <property type="protein sequence ID" value="RXE56183.1"/>
    <property type="molecule type" value="Genomic_DNA"/>
</dbReference>
<dbReference type="InterPro" id="IPR006439">
    <property type="entry name" value="HAD-SF_hydro_IA"/>
</dbReference>
<dbReference type="PANTHER" id="PTHR43434:SF1">
    <property type="entry name" value="PHOSPHOGLYCOLATE PHOSPHATASE"/>
    <property type="match status" value="1"/>
</dbReference>
<evidence type="ECO:0000256" key="1">
    <source>
        <dbReference type="ARBA" id="ARBA00007958"/>
    </source>
</evidence>
<dbReference type="AlphaFoldDB" id="A0A498H0L8"/>
<dbReference type="InterPro" id="IPR023214">
    <property type="entry name" value="HAD_sf"/>
</dbReference>
<dbReference type="Proteomes" id="UP000290932">
    <property type="component" value="Unassembled WGS sequence"/>
</dbReference>
<sequence>MQKACRARDREITTVLFDMDNTLFDFVSAKREACRCIVEQVGAGNEDELFGYFLRGVHGFEDHGNIRDYLATLDLVCPETFATCCRIYEEVKLACITPYPGVETTLCRLRDADLTLAVVTDAESGQATRRLTRTGLLDHFEIVVTPDISGKRKPAPDSFRCALARCGAEPHQAMMVGDSPNRDIAPGRELGMLTAFARYGDWRSGEKTEPEADFVLTGFSALLDHLGLGPDRTGGQTHRDVLRP</sequence>
<proteinExistence type="inferred from homology"/>
<dbReference type="GO" id="GO:0006281">
    <property type="term" value="P:DNA repair"/>
    <property type="evidence" value="ECO:0007669"/>
    <property type="project" value="TreeGrafter"/>
</dbReference>
<dbReference type="SFLD" id="SFLDG01129">
    <property type="entry name" value="C1.5:_HAD__Beta-PGM__Phosphata"/>
    <property type="match status" value="1"/>
</dbReference>
<protein>
    <submittedName>
        <fullName evidence="2">Haloacid dehalogenase</fullName>
    </submittedName>
</protein>
<dbReference type="Gene3D" id="1.10.150.520">
    <property type="match status" value="1"/>
</dbReference>
<dbReference type="NCBIfam" id="TIGR01509">
    <property type="entry name" value="HAD-SF-IA-v3"/>
    <property type="match status" value="1"/>
</dbReference>
<dbReference type="Pfam" id="PF13419">
    <property type="entry name" value="HAD_2"/>
    <property type="match status" value="1"/>
</dbReference>
<evidence type="ECO:0000313" key="3">
    <source>
        <dbReference type="Proteomes" id="UP000290932"/>
    </source>
</evidence>